<dbReference type="InterPro" id="IPR025662">
    <property type="entry name" value="Sigma_54_int_dom_ATP-bd_1"/>
</dbReference>
<dbReference type="PANTHER" id="PTHR32114:SF2">
    <property type="entry name" value="ABC TRANSPORTER ABCH.3"/>
    <property type="match status" value="1"/>
</dbReference>
<dbReference type="Gene3D" id="3.40.50.300">
    <property type="entry name" value="P-loop containing nucleotide triphosphate hydrolases"/>
    <property type="match status" value="2"/>
</dbReference>
<gene>
    <name evidence="7" type="ORF">VXJ25_06620</name>
</gene>
<dbReference type="SUPFAM" id="SSF52540">
    <property type="entry name" value="P-loop containing nucleoside triphosphate hydrolases"/>
    <property type="match status" value="1"/>
</dbReference>
<dbReference type="Pfam" id="PF13558">
    <property type="entry name" value="SbcC_Walker_B"/>
    <property type="match status" value="1"/>
</dbReference>
<feature type="coiled-coil region" evidence="4">
    <location>
        <begin position="345"/>
        <end position="386"/>
    </location>
</feature>
<sequence>MRPLRLTMEAFGPYAKRQELDFSRFGDRGLFLIYGDTGAGKTMVFDAIAYALFGRASGGRDVTTLRSDFSPADAPTSVTLDFEHAGRTYSVTRAPQQMLERRRRTQGASALVSRAAVATLTSGEEVLASGTKAVDREVTGLLGLDYNQFRQVTMIAQGAFRELLNADPDAREGVLRKIFGTEELDRLESELAAGARSSAEALARARADFSAAVARVDVQDAELDHDRGLRVLVGERPELDADACVEALGALVEAERGDELDVTAAMGEAKREAQAAHDREREAQEAVGAVRELRAARARLDAARQAESRAAEALAKAAREHDGRHHDLVAREGELARALPRYDELERRRAAVAQARERRRAAQARAEELGARVGGLEERVKDARARIAADEGVEAELARTTSELAASTQLEGRLDAALADAAALAEAEAGLAPAAERVDGAREAEARATAAADQAFSDLVANDAAFVASQLREGEPCPVCGSLAHPRPARPAQSAPDAGALEATRAAQRRAREELERRQNEYLSLRASVRERTRALRACATGLLGPEAVAAAEGAAAKTDEAGSQAGVAEPLRAALAAERGEVAHRTRTLGVRESDLADRLERVRGYQESLKADEADLLEARSDLADASTAATAEAGAEARAEAALDELGGSLEYPSREEATEQLESVRKEVAAVEGALEAARGAHNAAEQDVAAAEVLLDARAKRLEELGASEATVKERLSVLKEATIKAEARQRHLEQALRAAYARREKNEGLLAELSSLAEGLPALEARARSAQVIADVARGRGSGTNHISFERYVLGFYFDQVIICANRRLTVMSDGHFELVRNTEGESRGKGGLSLDVIDYATGKRRPVSSLSGGETFEASLSLALGLSDYAQQQAGGMHLDTVFIDEGFGSLDPESLELVMQVLAELASGDCLVGIISHVEELEKRIDRRIEVSKTLEGSSAQVVVE</sequence>
<evidence type="ECO:0000256" key="5">
    <source>
        <dbReference type="SAM" id="MobiDB-lite"/>
    </source>
</evidence>
<dbReference type="RefSeq" id="WP_330958419.1">
    <property type="nucleotide sequence ID" value="NZ_JAZGJQ010000006.1"/>
</dbReference>
<protein>
    <recommendedName>
        <fullName evidence="3">Nuclease SbcCD subunit C</fullName>
    </recommendedName>
</protein>
<evidence type="ECO:0000259" key="6">
    <source>
        <dbReference type="Pfam" id="PF13476"/>
    </source>
</evidence>
<feature type="coiled-coil region" evidence="4">
    <location>
        <begin position="658"/>
        <end position="685"/>
    </location>
</feature>
<feature type="region of interest" description="Disordered" evidence="5">
    <location>
        <begin position="488"/>
        <end position="517"/>
    </location>
</feature>
<evidence type="ECO:0000256" key="3">
    <source>
        <dbReference type="ARBA" id="ARBA00013368"/>
    </source>
</evidence>
<feature type="domain" description="Rad50/SbcC-type AAA" evidence="6">
    <location>
        <begin position="5"/>
        <end position="183"/>
    </location>
</feature>
<dbReference type="Proteomes" id="UP001332931">
    <property type="component" value="Unassembled WGS sequence"/>
</dbReference>
<evidence type="ECO:0000313" key="8">
    <source>
        <dbReference type="Proteomes" id="UP001332931"/>
    </source>
</evidence>
<dbReference type="PANTHER" id="PTHR32114">
    <property type="entry name" value="ABC TRANSPORTER ABCH.3"/>
    <property type="match status" value="1"/>
</dbReference>
<proteinExistence type="inferred from homology"/>
<evidence type="ECO:0000313" key="7">
    <source>
        <dbReference type="EMBL" id="MEE6147651.1"/>
    </source>
</evidence>
<evidence type="ECO:0000256" key="1">
    <source>
        <dbReference type="ARBA" id="ARBA00006930"/>
    </source>
</evidence>
<keyword evidence="4" id="KW-0175">Coiled coil</keyword>
<evidence type="ECO:0000256" key="2">
    <source>
        <dbReference type="ARBA" id="ARBA00011322"/>
    </source>
</evidence>
<dbReference type="InterPro" id="IPR038729">
    <property type="entry name" value="Rad50/SbcC_AAA"/>
</dbReference>
<feature type="coiled-coil region" evidence="4">
    <location>
        <begin position="266"/>
        <end position="320"/>
    </location>
</feature>
<dbReference type="InterPro" id="IPR027417">
    <property type="entry name" value="P-loop_NTPase"/>
</dbReference>
<comment type="subunit">
    <text evidence="2">Heterodimer of SbcC and SbcD.</text>
</comment>
<keyword evidence="8" id="KW-1185">Reference proteome</keyword>
<reference evidence="7 8" key="1">
    <citation type="submission" date="2024-01" db="EMBL/GenBank/DDBJ databases">
        <title>Description of Olsenella sp. nov., isolated from pig feces.</title>
        <authorList>
            <person name="Chang Y.-H."/>
        </authorList>
    </citation>
    <scope>NUCLEOTIDE SEQUENCE [LARGE SCALE GENOMIC DNA]</scope>
    <source>
        <strain evidence="7 8">YH-ols2223</strain>
    </source>
</reference>
<accession>A0ABU7RAN3</accession>
<dbReference type="Pfam" id="PF13476">
    <property type="entry name" value="AAA_23"/>
    <property type="match status" value="1"/>
</dbReference>
<dbReference type="PROSITE" id="PS00675">
    <property type="entry name" value="SIGMA54_INTERACT_1"/>
    <property type="match status" value="1"/>
</dbReference>
<name>A0ABU7RAN3_9ACTN</name>
<comment type="caution">
    <text evidence="7">The sequence shown here is derived from an EMBL/GenBank/DDBJ whole genome shotgun (WGS) entry which is preliminary data.</text>
</comment>
<dbReference type="EMBL" id="JAZGJQ010000006">
    <property type="protein sequence ID" value="MEE6147651.1"/>
    <property type="molecule type" value="Genomic_DNA"/>
</dbReference>
<organism evidence="7 8">
    <name type="scientific">Olsenella absiana</name>
    <dbReference type="NCBI Taxonomy" id="3115222"/>
    <lineage>
        <taxon>Bacteria</taxon>
        <taxon>Bacillati</taxon>
        <taxon>Actinomycetota</taxon>
        <taxon>Coriobacteriia</taxon>
        <taxon>Coriobacteriales</taxon>
        <taxon>Atopobiaceae</taxon>
        <taxon>Olsenella</taxon>
    </lineage>
</organism>
<evidence type="ECO:0000256" key="4">
    <source>
        <dbReference type="SAM" id="Coils"/>
    </source>
</evidence>
<comment type="similarity">
    <text evidence="1">Belongs to the SMC family. SbcC subfamily.</text>
</comment>